<accession>A0ABQ0E062</accession>
<dbReference type="PROSITE" id="PS50949">
    <property type="entry name" value="HTH_GNTR"/>
    <property type="match status" value="1"/>
</dbReference>
<dbReference type="InterPro" id="IPR036390">
    <property type="entry name" value="WH_DNA-bd_sf"/>
</dbReference>
<evidence type="ECO:0000259" key="4">
    <source>
        <dbReference type="PROSITE" id="PS50949"/>
    </source>
</evidence>
<dbReference type="Gene3D" id="1.10.10.10">
    <property type="entry name" value="Winged helix-like DNA-binding domain superfamily/Winged helix DNA-binding domain"/>
    <property type="match status" value="1"/>
</dbReference>
<dbReference type="Pfam" id="PF00392">
    <property type="entry name" value="GntR"/>
    <property type="match status" value="1"/>
</dbReference>
<dbReference type="PANTHER" id="PTHR38445">
    <property type="entry name" value="HTH-TYPE TRANSCRIPTIONAL REPRESSOR YTRA"/>
    <property type="match status" value="1"/>
</dbReference>
<dbReference type="InterPro" id="IPR036388">
    <property type="entry name" value="WH-like_DNA-bd_sf"/>
</dbReference>
<keyword evidence="3" id="KW-0804">Transcription</keyword>
<dbReference type="SMART" id="SM00345">
    <property type="entry name" value="HTH_GNTR"/>
    <property type="match status" value="1"/>
</dbReference>
<keyword evidence="2" id="KW-0238">DNA-binding</keyword>
<dbReference type="EMBL" id="BAAFSF010000001">
    <property type="protein sequence ID" value="GAB1251107.1"/>
    <property type="molecule type" value="Genomic_DNA"/>
</dbReference>
<evidence type="ECO:0000313" key="5">
    <source>
        <dbReference type="EMBL" id="GAB1251107.1"/>
    </source>
</evidence>
<keyword evidence="1" id="KW-0805">Transcription regulation</keyword>
<keyword evidence="6" id="KW-1185">Reference proteome</keyword>
<organism evidence="5 6">
    <name type="scientific">Porphyromonas miyakawae</name>
    <dbReference type="NCBI Taxonomy" id="3137470"/>
    <lineage>
        <taxon>Bacteria</taxon>
        <taxon>Pseudomonadati</taxon>
        <taxon>Bacteroidota</taxon>
        <taxon>Bacteroidia</taxon>
        <taxon>Bacteroidales</taxon>
        <taxon>Porphyromonadaceae</taxon>
        <taxon>Porphyromonas</taxon>
    </lineage>
</organism>
<sequence length="120" mass="13907">MRDSQSIFIQIAESLKDKILSAEYNVDERIPSVRDIAMDVEVNPNTVMRAFEQLQRDELIYNKRGMGYFVAPGAPEKIIEERKERLKKSLLPALFKEMALLKISIDEIVDAYKNYPKEAQ</sequence>
<dbReference type="Gene3D" id="1.10.287.100">
    <property type="match status" value="1"/>
</dbReference>
<feature type="domain" description="HTH gntR-type" evidence="4">
    <location>
        <begin position="5"/>
        <end position="73"/>
    </location>
</feature>
<comment type="caution">
    <text evidence="5">The sequence shown here is derived from an EMBL/GenBank/DDBJ whole genome shotgun (WGS) entry which is preliminary data.</text>
</comment>
<dbReference type="InterPro" id="IPR000524">
    <property type="entry name" value="Tscrpt_reg_HTH_GntR"/>
</dbReference>
<dbReference type="PANTHER" id="PTHR38445:SF10">
    <property type="entry name" value="GNTR-FAMILY TRANSCRIPTIONAL REGULATOR"/>
    <property type="match status" value="1"/>
</dbReference>
<evidence type="ECO:0000313" key="6">
    <source>
        <dbReference type="Proteomes" id="UP001628220"/>
    </source>
</evidence>
<protein>
    <submittedName>
        <fullName evidence="5">GntR family transcriptional regulator</fullName>
    </submittedName>
</protein>
<evidence type="ECO:0000256" key="1">
    <source>
        <dbReference type="ARBA" id="ARBA00023015"/>
    </source>
</evidence>
<evidence type="ECO:0000256" key="3">
    <source>
        <dbReference type="ARBA" id="ARBA00023163"/>
    </source>
</evidence>
<evidence type="ECO:0000256" key="2">
    <source>
        <dbReference type="ARBA" id="ARBA00023125"/>
    </source>
</evidence>
<proteinExistence type="predicted"/>
<name>A0ABQ0E062_9PORP</name>
<dbReference type="Proteomes" id="UP001628220">
    <property type="component" value="Unassembled WGS sequence"/>
</dbReference>
<dbReference type="SUPFAM" id="SSF46785">
    <property type="entry name" value="Winged helix' DNA-binding domain"/>
    <property type="match status" value="1"/>
</dbReference>
<reference evidence="5 6" key="1">
    <citation type="journal article" date="2025" name="Int. J. Syst. Evol. Microbiol.">
        <title>Desulfovibrio falkowii sp. nov., Porphyromonas miyakawae sp. nov., Mediterraneibacter flintii sp. nov. and Owariibacterium komagatae gen. nov., sp. nov., isolated from human faeces.</title>
        <authorList>
            <person name="Hamaguchi T."/>
            <person name="Ohara M."/>
            <person name="Hisatomi A."/>
            <person name="Sekiguchi K."/>
            <person name="Takeda J.I."/>
            <person name="Ueyama J."/>
            <person name="Ito M."/>
            <person name="Nishiwaki H."/>
            <person name="Ogi T."/>
            <person name="Hirayama M."/>
            <person name="Ohkuma M."/>
            <person name="Sakamoto M."/>
            <person name="Ohno K."/>
        </authorList>
    </citation>
    <scope>NUCLEOTIDE SEQUENCE [LARGE SCALE GENOMIC DNA]</scope>
    <source>
        <strain evidence="5 6">13CB11C</strain>
    </source>
</reference>
<gene>
    <name evidence="5" type="ORF">Tsumi_02110</name>
</gene>
<dbReference type="CDD" id="cd07377">
    <property type="entry name" value="WHTH_GntR"/>
    <property type="match status" value="1"/>
</dbReference>
<dbReference type="RefSeq" id="WP_411914921.1">
    <property type="nucleotide sequence ID" value="NZ_BAAFSF010000001.1"/>
</dbReference>